<dbReference type="OrthoDB" id="3365698at2759"/>
<dbReference type="SUPFAM" id="SSF52047">
    <property type="entry name" value="RNI-like"/>
    <property type="match status" value="1"/>
</dbReference>
<feature type="compositionally biased region" description="Low complexity" evidence="1">
    <location>
        <begin position="42"/>
        <end position="55"/>
    </location>
</feature>
<keyword evidence="3" id="KW-1185">Reference proteome</keyword>
<dbReference type="EMBL" id="JAACJM010000131">
    <property type="protein sequence ID" value="KAF5343894.1"/>
    <property type="molecule type" value="Genomic_DNA"/>
</dbReference>
<name>A0A8H5CLD7_9AGAR</name>
<reference evidence="2 3" key="1">
    <citation type="journal article" date="2020" name="ISME J.">
        <title>Uncovering the hidden diversity of litter-decomposition mechanisms in mushroom-forming fungi.</title>
        <authorList>
            <person name="Floudas D."/>
            <person name="Bentzer J."/>
            <person name="Ahren D."/>
            <person name="Johansson T."/>
            <person name="Persson P."/>
            <person name="Tunlid A."/>
        </authorList>
    </citation>
    <scope>NUCLEOTIDE SEQUENCE [LARGE SCALE GENOMIC DNA]</scope>
    <source>
        <strain evidence="2 3">CBS 291.85</strain>
    </source>
</reference>
<sequence length="870" mass="98536">METPSLPRARRRQRELEDDGSQPGPFTAKKRRSQTPDSSTGSAIPIPHTTSSPSPRLFPPPELQHADCYEPKNRFYHPPRQRVPVPTVGANGPIQAPASNPGRPNRPLRGRPRLVIKPVRNSRGVRRSQATEKYKEKIARERAAQQAAQIFRRKPLEIKRKQEMEAILGAQKLVMVDKAHAIYRNLAKPENEGGYGFKSAHEFFDSERPEKPRSVTFYDIICRTKTKSTGPSVEESSAFDQTRRDLVTDLAVITGKLHHSARNPSILGVLVECRDAYDIYEKFQSRTWSRRRASSFRTVTTENPTDRDTSCRPIHSRALLHTTVSIGLFCPLIICQMNPSTTLGRSVTSADRLQLEDMNQIFNMLRSNHTVPCSGISQCLAAAERDIQGVLDQIHQLEKRIFTLKDDMRGLEWRTFRYRSLLSPARRLPAELLSYIFEAASEDGAIIGATMRSTPAHISQVCAYWRTLARRTPKLWSSLDICPQPSHTVEQIKPLLTMHLELSKPSPLYLTVDMKSGDSRHPTNEVASYVLQNLVLHCDRWKEARLRGLKGFEQNLSAIKGQLPSLRTLSLKTDFAPDFDALELIPKLQQLRSHGSSTTALPWKQVAIYQAERMNPSDVLQELSNASNATEVVLTRCYLKRPPESHLVHHLHSLTIFINSSRPNFSPWFQWLTLPNLTRLDIMADKKQAPTSCNSVFLDDCFPSFLMRSSCTITSLTLRNLPLSDVDVLAILSALPSLSTLEIKERDTEPSSNTMLTTHFFESLTIDHGQTFSNRRSPSLQLKRLQFLDLRLHATLPAQCIVELIESRWTDDPQYSAVLGINNLSEVEILVVRSEDATTLDVQELRDLMKVKDMGMRFSCSSKFLKAKKT</sequence>
<dbReference type="AlphaFoldDB" id="A0A8H5CLD7"/>
<dbReference type="Proteomes" id="UP000559256">
    <property type="component" value="Unassembled WGS sequence"/>
</dbReference>
<feature type="compositionally biased region" description="Basic and acidic residues" evidence="1">
    <location>
        <begin position="64"/>
        <end position="73"/>
    </location>
</feature>
<dbReference type="Gene3D" id="3.80.10.10">
    <property type="entry name" value="Ribonuclease Inhibitor"/>
    <property type="match status" value="1"/>
</dbReference>
<evidence type="ECO:0000313" key="3">
    <source>
        <dbReference type="Proteomes" id="UP000559256"/>
    </source>
</evidence>
<protein>
    <recommendedName>
        <fullName evidence="4">F-box domain-containing protein</fullName>
    </recommendedName>
</protein>
<dbReference type="InterPro" id="IPR032675">
    <property type="entry name" value="LRR_dom_sf"/>
</dbReference>
<proteinExistence type="predicted"/>
<comment type="caution">
    <text evidence="2">The sequence shown here is derived from an EMBL/GenBank/DDBJ whole genome shotgun (WGS) entry which is preliminary data.</text>
</comment>
<feature type="region of interest" description="Disordered" evidence="1">
    <location>
        <begin position="1"/>
        <end position="111"/>
    </location>
</feature>
<organism evidence="2 3">
    <name type="scientific">Tetrapyrgos nigripes</name>
    <dbReference type="NCBI Taxonomy" id="182062"/>
    <lineage>
        <taxon>Eukaryota</taxon>
        <taxon>Fungi</taxon>
        <taxon>Dikarya</taxon>
        <taxon>Basidiomycota</taxon>
        <taxon>Agaricomycotina</taxon>
        <taxon>Agaricomycetes</taxon>
        <taxon>Agaricomycetidae</taxon>
        <taxon>Agaricales</taxon>
        <taxon>Marasmiineae</taxon>
        <taxon>Marasmiaceae</taxon>
        <taxon>Tetrapyrgos</taxon>
    </lineage>
</organism>
<evidence type="ECO:0000313" key="2">
    <source>
        <dbReference type="EMBL" id="KAF5343894.1"/>
    </source>
</evidence>
<gene>
    <name evidence="2" type="ORF">D9758_012118</name>
</gene>
<evidence type="ECO:0008006" key="4">
    <source>
        <dbReference type="Google" id="ProtNLM"/>
    </source>
</evidence>
<dbReference type="Gene3D" id="1.20.1280.50">
    <property type="match status" value="1"/>
</dbReference>
<evidence type="ECO:0000256" key="1">
    <source>
        <dbReference type="SAM" id="MobiDB-lite"/>
    </source>
</evidence>
<accession>A0A8H5CLD7</accession>